<evidence type="ECO:0000256" key="2">
    <source>
        <dbReference type="ARBA" id="ARBA00005513"/>
    </source>
</evidence>
<dbReference type="OrthoDB" id="5243563at2"/>
<accession>A0A3D9ZN09</accession>
<dbReference type="InterPro" id="IPR002146">
    <property type="entry name" value="ATP_synth_b/b'su_bac/chlpt"/>
</dbReference>
<dbReference type="SUPFAM" id="SSF81573">
    <property type="entry name" value="F1F0 ATP synthase subunit B, membrane domain"/>
    <property type="match status" value="1"/>
</dbReference>
<evidence type="ECO:0000256" key="1">
    <source>
        <dbReference type="ARBA" id="ARBA00004162"/>
    </source>
</evidence>
<evidence type="ECO:0000256" key="9">
    <source>
        <dbReference type="ARBA" id="ARBA00023065"/>
    </source>
</evidence>
<keyword evidence="3 14" id="KW-0813">Transport</keyword>
<feature type="coiled-coil region" evidence="16">
    <location>
        <begin position="55"/>
        <end position="98"/>
    </location>
</feature>
<dbReference type="InterPro" id="IPR005864">
    <property type="entry name" value="ATP_synth_F0_bsu_bac"/>
</dbReference>
<evidence type="ECO:0000313" key="17">
    <source>
        <dbReference type="EMBL" id="REF98249.1"/>
    </source>
</evidence>
<dbReference type="RefSeq" id="WP_116069561.1">
    <property type="nucleotide sequence ID" value="NZ_BONB01000036.1"/>
</dbReference>
<evidence type="ECO:0000256" key="13">
    <source>
        <dbReference type="ARBA" id="ARBA00025830"/>
    </source>
</evidence>
<keyword evidence="9 14" id="KW-0406">Ion transport</keyword>
<keyword evidence="10 14" id="KW-0472">Membrane</keyword>
<feature type="transmembrane region" description="Helical" evidence="14">
    <location>
        <begin position="12"/>
        <end position="33"/>
    </location>
</feature>
<gene>
    <name evidence="14" type="primary">atpF</name>
    <name evidence="17" type="ORF">DFJ67_4263</name>
</gene>
<keyword evidence="11 14" id="KW-0066">ATP synthesis</keyword>
<dbReference type="GO" id="GO:0046961">
    <property type="term" value="F:proton-transporting ATPase activity, rotational mechanism"/>
    <property type="evidence" value="ECO:0007669"/>
    <property type="project" value="TreeGrafter"/>
</dbReference>
<dbReference type="GO" id="GO:0046933">
    <property type="term" value="F:proton-transporting ATP synthase activity, rotational mechanism"/>
    <property type="evidence" value="ECO:0007669"/>
    <property type="project" value="UniProtKB-UniRule"/>
</dbReference>
<evidence type="ECO:0000256" key="14">
    <source>
        <dbReference type="HAMAP-Rule" id="MF_01398"/>
    </source>
</evidence>
<dbReference type="CDD" id="cd06503">
    <property type="entry name" value="ATP-synt_Fo_b"/>
    <property type="match status" value="1"/>
</dbReference>
<comment type="function">
    <text evidence="12 14">F(1)F(0) ATP synthase produces ATP from ADP in the presence of a proton or sodium gradient. F-type ATPases consist of two structural domains, F(1) containing the extramembraneous catalytic core and F(0) containing the membrane proton channel, linked together by a central stalk and a peripheral stalk. During catalysis, ATP synthesis in the catalytic domain of F(1) is coupled via a rotary mechanism of the central stalk subunits to proton translocation.</text>
</comment>
<evidence type="ECO:0000256" key="3">
    <source>
        <dbReference type="ARBA" id="ARBA00022448"/>
    </source>
</evidence>
<comment type="function">
    <text evidence="14">Component of the F(0) channel, it forms part of the peripheral stalk, linking F(1) to F(0).</text>
</comment>
<dbReference type="GO" id="GO:0045259">
    <property type="term" value="C:proton-transporting ATP synthase complex"/>
    <property type="evidence" value="ECO:0007669"/>
    <property type="project" value="UniProtKB-KW"/>
</dbReference>
<dbReference type="GO" id="GO:0005886">
    <property type="term" value="C:plasma membrane"/>
    <property type="evidence" value="ECO:0007669"/>
    <property type="project" value="UniProtKB-SubCell"/>
</dbReference>
<dbReference type="HAMAP" id="MF_01398">
    <property type="entry name" value="ATP_synth_b_bprime"/>
    <property type="match status" value="1"/>
</dbReference>
<reference evidence="17 18" key="1">
    <citation type="submission" date="2018-08" db="EMBL/GenBank/DDBJ databases">
        <title>Sequencing the genomes of 1000 actinobacteria strains.</title>
        <authorList>
            <person name="Klenk H.-P."/>
        </authorList>
    </citation>
    <scope>NUCLEOTIDE SEQUENCE [LARGE SCALE GENOMIC DNA]</scope>
    <source>
        <strain evidence="17 18">DSM 44099</strain>
    </source>
</reference>
<evidence type="ECO:0000256" key="5">
    <source>
        <dbReference type="ARBA" id="ARBA00022547"/>
    </source>
</evidence>
<evidence type="ECO:0000256" key="16">
    <source>
        <dbReference type="SAM" id="Coils"/>
    </source>
</evidence>
<comment type="similarity">
    <text evidence="2 14 15">Belongs to the ATPase B chain family.</text>
</comment>
<keyword evidence="6 14" id="KW-0812">Transmembrane</keyword>
<name>A0A3D9ZN09_9ACTN</name>
<keyword evidence="7 14" id="KW-0375">Hydrogen ion transport</keyword>
<evidence type="ECO:0000256" key="12">
    <source>
        <dbReference type="ARBA" id="ARBA00025198"/>
    </source>
</evidence>
<comment type="caution">
    <text evidence="17">The sequence shown here is derived from an EMBL/GenBank/DDBJ whole genome shotgun (WGS) entry which is preliminary data.</text>
</comment>
<evidence type="ECO:0000256" key="10">
    <source>
        <dbReference type="ARBA" id="ARBA00023136"/>
    </source>
</evidence>
<evidence type="ECO:0000256" key="8">
    <source>
        <dbReference type="ARBA" id="ARBA00022989"/>
    </source>
</evidence>
<keyword evidence="18" id="KW-1185">Reference proteome</keyword>
<proteinExistence type="inferred from homology"/>
<dbReference type="AlphaFoldDB" id="A0A3D9ZN09"/>
<evidence type="ECO:0000256" key="4">
    <source>
        <dbReference type="ARBA" id="ARBA00022475"/>
    </source>
</evidence>
<dbReference type="Pfam" id="PF00430">
    <property type="entry name" value="ATP-synt_B"/>
    <property type="match status" value="1"/>
</dbReference>
<evidence type="ECO:0000313" key="18">
    <source>
        <dbReference type="Proteomes" id="UP000256913"/>
    </source>
</evidence>
<keyword evidence="5 14" id="KW-0138">CF(0)</keyword>
<sequence length="148" mass="16115">MLALDDGMRAIVPLWQEIVVGGAAFAVLAYLLMKVVFPLMERMIEARADAIDGGLARAEAARAEAERIRDSYREKLAAARVEAARIREEARAEAAETRAVALATAKAEADAIVAAGRQRLAAERAAVHRDLRPDVQRLATDLAERIVR</sequence>
<organism evidence="17 18">
    <name type="scientific">Asanoa ferruginea</name>
    <dbReference type="NCBI Taxonomy" id="53367"/>
    <lineage>
        <taxon>Bacteria</taxon>
        <taxon>Bacillati</taxon>
        <taxon>Actinomycetota</taxon>
        <taxon>Actinomycetes</taxon>
        <taxon>Micromonosporales</taxon>
        <taxon>Micromonosporaceae</taxon>
        <taxon>Asanoa</taxon>
    </lineage>
</organism>
<keyword evidence="16" id="KW-0175">Coiled coil</keyword>
<comment type="subcellular location">
    <subcellularLocation>
        <location evidence="1 14">Cell membrane</location>
        <topology evidence="1 14">Single-pass membrane protein</topology>
    </subcellularLocation>
</comment>
<dbReference type="InterPro" id="IPR028987">
    <property type="entry name" value="ATP_synth_B-like_membr_sf"/>
</dbReference>
<dbReference type="InterPro" id="IPR050059">
    <property type="entry name" value="ATP_synthase_B_chain"/>
</dbReference>
<keyword evidence="4 14" id="KW-1003">Cell membrane</keyword>
<dbReference type="Proteomes" id="UP000256913">
    <property type="component" value="Unassembled WGS sequence"/>
</dbReference>
<comment type="subunit">
    <text evidence="13 14">F-type ATPases have 2 components, F(1) - the catalytic core - and F(0) - the membrane proton channel. F(1) has five subunits: alpha(3), beta(3), gamma(1), delta(1), epsilon(1). F(0) has three main subunits: a(1), b(2) and c(10-14). The alpha and beta chains form an alternating ring which encloses part of the gamma chain. F(1) is attached to F(0) by a central stalk formed by the gamma and epsilon chains, while a peripheral stalk is formed by the delta and b chains.</text>
</comment>
<dbReference type="NCBIfam" id="TIGR01144">
    <property type="entry name" value="ATP_synt_b"/>
    <property type="match status" value="1"/>
</dbReference>
<evidence type="ECO:0000256" key="15">
    <source>
        <dbReference type="RuleBase" id="RU003848"/>
    </source>
</evidence>
<evidence type="ECO:0000256" key="6">
    <source>
        <dbReference type="ARBA" id="ARBA00022692"/>
    </source>
</evidence>
<evidence type="ECO:0000256" key="11">
    <source>
        <dbReference type="ARBA" id="ARBA00023310"/>
    </source>
</evidence>
<keyword evidence="8 14" id="KW-1133">Transmembrane helix</keyword>
<evidence type="ECO:0000256" key="7">
    <source>
        <dbReference type="ARBA" id="ARBA00022781"/>
    </source>
</evidence>
<dbReference type="PANTHER" id="PTHR33445:SF1">
    <property type="entry name" value="ATP SYNTHASE SUBUNIT B"/>
    <property type="match status" value="1"/>
</dbReference>
<dbReference type="EMBL" id="QUMQ01000001">
    <property type="protein sequence ID" value="REF98249.1"/>
    <property type="molecule type" value="Genomic_DNA"/>
</dbReference>
<dbReference type="PANTHER" id="PTHR33445">
    <property type="entry name" value="ATP SYNTHASE SUBUNIT B', CHLOROPLASTIC"/>
    <property type="match status" value="1"/>
</dbReference>
<protein>
    <recommendedName>
        <fullName evidence="14">ATP synthase subunit b</fullName>
    </recommendedName>
    <alternativeName>
        <fullName evidence="14">ATP synthase F(0) sector subunit b</fullName>
    </alternativeName>
    <alternativeName>
        <fullName evidence="14">ATPase subunit I</fullName>
    </alternativeName>
    <alternativeName>
        <fullName evidence="14">F-type ATPase subunit b</fullName>
        <shortName evidence="14">F-ATPase subunit b</shortName>
    </alternativeName>
</protein>